<keyword evidence="2" id="KW-1133">Transmembrane helix</keyword>
<accession>A0AAC9LHN8</accession>
<feature type="compositionally biased region" description="Basic and acidic residues" evidence="1">
    <location>
        <begin position="260"/>
        <end position="273"/>
    </location>
</feature>
<organism evidence="3 4">
    <name type="scientific">Actinoalloteichus fjordicus</name>
    <dbReference type="NCBI Taxonomy" id="1612552"/>
    <lineage>
        <taxon>Bacteria</taxon>
        <taxon>Bacillati</taxon>
        <taxon>Actinomycetota</taxon>
        <taxon>Actinomycetes</taxon>
        <taxon>Pseudonocardiales</taxon>
        <taxon>Pseudonocardiaceae</taxon>
        <taxon>Actinoalloteichus</taxon>
    </lineage>
</organism>
<gene>
    <name evidence="3" type="ORF">UA74_25465</name>
</gene>
<dbReference type="Proteomes" id="UP000185511">
    <property type="component" value="Chromosome"/>
</dbReference>
<feature type="region of interest" description="Disordered" evidence="1">
    <location>
        <begin position="210"/>
        <end position="273"/>
    </location>
</feature>
<keyword evidence="2" id="KW-0812">Transmembrane</keyword>
<evidence type="ECO:0000256" key="2">
    <source>
        <dbReference type="SAM" id="Phobius"/>
    </source>
</evidence>
<evidence type="ECO:0000256" key="1">
    <source>
        <dbReference type="SAM" id="MobiDB-lite"/>
    </source>
</evidence>
<feature type="compositionally biased region" description="Low complexity" evidence="1">
    <location>
        <begin position="215"/>
        <end position="227"/>
    </location>
</feature>
<feature type="transmembrane region" description="Helical" evidence="2">
    <location>
        <begin position="168"/>
        <end position="187"/>
    </location>
</feature>
<reference evidence="4" key="1">
    <citation type="submission" date="2016-06" db="EMBL/GenBank/DDBJ databases">
        <title>Complete genome sequence of Actinoalloteichus fjordicus DSM 46855 (=ADI127-17), type strain of the new species Actinoalloteichus fjordicus.</title>
        <authorList>
            <person name="Ruckert C."/>
            <person name="Nouioui I."/>
            <person name="Willmese J."/>
            <person name="van Wezel G."/>
            <person name="Klenk H.-P."/>
            <person name="Kalinowski J."/>
            <person name="Zotchev S.B."/>
        </authorList>
    </citation>
    <scope>NUCLEOTIDE SEQUENCE [LARGE SCALE GENOMIC DNA]</scope>
    <source>
        <strain evidence="4">ADI127-7</strain>
    </source>
</reference>
<protein>
    <submittedName>
        <fullName evidence="3">Uncharacterized protein</fullName>
    </submittedName>
</protein>
<proteinExistence type="predicted"/>
<dbReference type="AlphaFoldDB" id="A0AAC9LHN8"/>
<keyword evidence="4" id="KW-1185">Reference proteome</keyword>
<feature type="transmembrane region" description="Helical" evidence="2">
    <location>
        <begin position="83"/>
        <end position="99"/>
    </location>
</feature>
<name>A0AAC9LHN8_9PSEU</name>
<evidence type="ECO:0000313" key="3">
    <source>
        <dbReference type="EMBL" id="APU17100.1"/>
    </source>
</evidence>
<keyword evidence="2" id="KW-0472">Membrane</keyword>
<feature type="compositionally biased region" description="Basic and acidic residues" evidence="1">
    <location>
        <begin position="229"/>
        <end position="242"/>
    </location>
</feature>
<sequence length="273" mass="29636">MLPRWQELTLLVQRASDRPRWQQVQAVIISLWSGAWIVGQIGPPDTRLSPLDVPGRALETVGVDVRDALHSAGEFLAEPQRRTVLLLCAWVAGLLWAATTEHAQYTALAGWLLVMVAAEGLGYHQAIYRAVLALVGLVVLLYLCSLPLRRVPMNRRPRLLPRDVLSAGATAGALSGIVPLLAIGMLTTRVCRPYLTRPPALVGEVLSPIRPESTRAGGPARSSAGPAFDRSEQSDQRSRSEQQEQGGPARPEIDIPDQPGAEHDVADPARRTD</sequence>
<evidence type="ECO:0000313" key="4">
    <source>
        <dbReference type="Proteomes" id="UP000185511"/>
    </source>
</evidence>
<dbReference type="KEGG" id="acad:UA74_25465"/>
<feature type="transmembrane region" description="Helical" evidence="2">
    <location>
        <begin position="130"/>
        <end position="148"/>
    </location>
</feature>
<dbReference type="EMBL" id="CP016076">
    <property type="protein sequence ID" value="APU17100.1"/>
    <property type="molecule type" value="Genomic_DNA"/>
</dbReference>